<keyword evidence="4" id="KW-0238">DNA-binding</keyword>
<proteinExistence type="predicted"/>
<feature type="domain" description="Response regulatory" evidence="2">
    <location>
        <begin position="2"/>
        <end position="115"/>
    </location>
</feature>
<keyword evidence="5" id="KW-1185">Reference proteome</keyword>
<dbReference type="SUPFAM" id="SSF52172">
    <property type="entry name" value="CheY-like"/>
    <property type="match status" value="1"/>
</dbReference>
<evidence type="ECO:0000259" key="3">
    <source>
        <dbReference type="PROSITE" id="PS50930"/>
    </source>
</evidence>
<dbReference type="GO" id="GO:0000156">
    <property type="term" value="F:phosphorelay response regulator activity"/>
    <property type="evidence" value="ECO:0007669"/>
    <property type="project" value="InterPro"/>
</dbReference>
<keyword evidence="1" id="KW-0597">Phosphoprotein</keyword>
<feature type="domain" description="HTH LytTR-type" evidence="3">
    <location>
        <begin position="143"/>
        <end position="250"/>
    </location>
</feature>
<name>A0A418PW64_9BACT</name>
<comment type="caution">
    <text evidence="4">The sequence shown here is derived from an EMBL/GenBank/DDBJ whole genome shotgun (WGS) entry which is preliminary data.</text>
</comment>
<dbReference type="FunFam" id="3.40.50.2300:FF:000361">
    <property type="entry name" value="Two-component system response regulator"/>
    <property type="match status" value="1"/>
</dbReference>
<organism evidence="4 5">
    <name type="scientific">Algoriphagus lacus</name>
    <dbReference type="NCBI Taxonomy" id="2056311"/>
    <lineage>
        <taxon>Bacteria</taxon>
        <taxon>Pseudomonadati</taxon>
        <taxon>Bacteroidota</taxon>
        <taxon>Cytophagia</taxon>
        <taxon>Cytophagales</taxon>
        <taxon>Cyclobacteriaceae</taxon>
        <taxon>Algoriphagus</taxon>
    </lineage>
</organism>
<evidence type="ECO:0000256" key="1">
    <source>
        <dbReference type="PROSITE-ProRule" id="PRU00169"/>
    </source>
</evidence>
<gene>
    <name evidence="4" type="ORF">D0X99_00945</name>
</gene>
<dbReference type="AlphaFoldDB" id="A0A418PW64"/>
<dbReference type="Gene3D" id="2.40.50.1020">
    <property type="entry name" value="LytTr DNA-binding domain"/>
    <property type="match status" value="1"/>
</dbReference>
<dbReference type="EMBL" id="QXML01000001">
    <property type="protein sequence ID" value="RIW18296.1"/>
    <property type="molecule type" value="Genomic_DNA"/>
</dbReference>
<accession>A0A418PW64</accession>
<dbReference type="GO" id="GO:0003677">
    <property type="term" value="F:DNA binding"/>
    <property type="evidence" value="ECO:0007669"/>
    <property type="project" value="UniProtKB-KW"/>
</dbReference>
<dbReference type="PROSITE" id="PS50930">
    <property type="entry name" value="HTH_LYTTR"/>
    <property type="match status" value="1"/>
</dbReference>
<dbReference type="PANTHER" id="PTHR37299">
    <property type="entry name" value="TRANSCRIPTIONAL REGULATOR-RELATED"/>
    <property type="match status" value="1"/>
</dbReference>
<dbReference type="InterPro" id="IPR007492">
    <property type="entry name" value="LytTR_DNA-bd_dom"/>
</dbReference>
<protein>
    <submittedName>
        <fullName evidence="4">DNA-binding response regulator</fullName>
    </submittedName>
</protein>
<dbReference type="InterPro" id="IPR011006">
    <property type="entry name" value="CheY-like_superfamily"/>
</dbReference>
<feature type="modified residue" description="4-aspartylphosphate" evidence="1">
    <location>
        <position position="55"/>
    </location>
</feature>
<dbReference type="Proteomes" id="UP000283522">
    <property type="component" value="Unassembled WGS sequence"/>
</dbReference>
<evidence type="ECO:0000313" key="4">
    <source>
        <dbReference type="EMBL" id="RIW18296.1"/>
    </source>
</evidence>
<dbReference type="OrthoDB" id="1646880at2"/>
<dbReference type="Gene3D" id="3.40.50.2300">
    <property type="match status" value="1"/>
</dbReference>
<dbReference type="SMART" id="SM00448">
    <property type="entry name" value="REC"/>
    <property type="match status" value="1"/>
</dbReference>
<sequence length="250" mass="28773">MNILIIEDEKPAANRLIKLLKGHFVDGDFVGNLDTVSRAVKWFEENPAPDLIFCDIQLADGISFEIFEKVKVSSPVIFITAYDQYAIRAFQVNAIDYLLKPIDPEALGQAIEKYKSRQIKPSLDLELLKELLQPDKKSFKSRFLVRFGEKIQSVPMEEVSFFFSEERVTFLQTDAGKKYVLDSTLEQVESQVDPALFFRLNRKYLSRVDAVEEVLAYSNSRLKVKLKNCQDSDILISREKVGEFKTWLDS</sequence>
<dbReference type="InterPro" id="IPR001789">
    <property type="entry name" value="Sig_transdc_resp-reg_receiver"/>
</dbReference>
<reference evidence="4 5" key="1">
    <citation type="submission" date="2018-09" db="EMBL/GenBank/DDBJ databases">
        <authorList>
            <person name="Wang X."/>
            <person name="Du Z."/>
        </authorList>
    </citation>
    <scope>NUCLEOTIDE SEQUENCE [LARGE SCALE GENOMIC DNA]</scope>
    <source>
        <strain evidence="4 5">N3</strain>
    </source>
</reference>
<dbReference type="InterPro" id="IPR046947">
    <property type="entry name" value="LytR-like"/>
</dbReference>
<dbReference type="PANTHER" id="PTHR37299:SF1">
    <property type="entry name" value="STAGE 0 SPORULATION PROTEIN A HOMOLOG"/>
    <property type="match status" value="1"/>
</dbReference>
<dbReference type="Pfam" id="PF04397">
    <property type="entry name" value="LytTR"/>
    <property type="match status" value="1"/>
</dbReference>
<evidence type="ECO:0000313" key="5">
    <source>
        <dbReference type="Proteomes" id="UP000283522"/>
    </source>
</evidence>
<dbReference type="SMART" id="SM00850">
    <property type="entry name" value="LytTR"/>
    <property type="match status" value="1"/>
</dbReference>
<dbReference type="RefSeq" id="WP_119475775.1">
    <property type="nucleotide sequence ID" value="NZ_QXML01000001.1"/>
</dbReference>
<dbReference type="PROSITE" id="PS50110">
    <property type="entry name" value="RESPONSE_REGULATORY"/>
    <property type="match status" value="1"/>
</dbReference>
<dbReference type="Pfam" id="PF00072">
    <property type="entry name" value="Response_reg"/>
    <property type="match status" value="1"/>
</dbReference>
<evidence type="ECO:0000259" key="2">
    <source>
        <dbReference type="PROSITE" id="PS50110"/>
    </source>
</evidence>